<dbReference type="Pfam" id="PF13181">
    <property type="entry name" value="TPR_8"/>
    <property type="match status" value="2"/>
</dbReference>
<dbReference type="InterPro" id="IPR051685">
    <property type="entry name" value="Ycf3/AcsC/BcsC/TPR_MFPF"/>
</dbReference>
<accession>A0A2T3JM94</accession>
<comment type="caution">
    <text evidence="3">The sequence shown here is derived from an EMBL/GenBank/DDBJ whole genome shotgun (WGS) entry which is preliminary data.</text>
</comment>
<name>A0A2T3JM94_9GAMM</name>
<dbReference type="InterPro" id="IPR011990">
    <property type="entry name" value="TPR-like_helical_dom_sf"/>
</dbReference>
<reference evidence="3 4" key="1">
    <citation type="submission" date="2018-01" db="EMBL/GenBank/DDBJ databases">
        <title>Whole genome sequencing of Histamine producing bacteria.</title>
        <authorList>
            <person name="Butler K."/>
        </authorList>
    </citation>
    <scope>NUCLEOTIDE SEQUENCE [LARGE SCALE GENOMIC DNA]</scope>
    <source>
        <strain evidence="3 4">JCM 12947</strain>
    </source>
</reference>
<organism evidence="3 4">
    <name type="scientific">Photobacterium frigidiphilum</name>
    <dbReference type="NCBI Taxonomy" id="264736"/>
    <lineage>
        <taxon>Bacteria</taxon>
        <taxon>Pseudomonadati</taxon>
        <taxon>Pseudomonadota</taxon>
        <taxon>Gammaproteobacteria</taxon>
        <taxon>Vibrionales</taxon>
        <taxon>Vibrionaceae</taxon>
        <taxon>Photobacterium</taxon>
    </lineage>
</organism>
<dbReference type="RefSeq" id="WP_107241732.1">
    <property type="nucleotide sequence ID" value="NZ_PYMJ01000004.1"/>
</dbReference>
<dbReference type="Gene3D" id="1.25.40.10">
    <property type="entry name" value="Tetratricopeptide repeat domain"/>
    <property type="match status" value="1"/>
</dbReference>
<dbReference type="SUPFAM" id="SSF48452">
    <property type="entry name" value="TPR-like"/>
    <property type="match status" value="1"/>
</dbReference>
<evidence type="ECO:0000256" key="1">
    <source>
        <dbReference type="ARBA" id="ARBA00022737"/>
    </source>
</evidence>
<sequence length="209" mass="23799">MNKSKVKYLTAFIDETPDSFQSYYQRGVLYGGKYIESDECCGSNDVENVHEAIKDFEKVIELSPDFANAYFHKACLYFALDIDDEEACELIEHALGIEPNNVDFLIKHSEIITYHGENAHIAIEIMDKVISIQPSLLAFYLKGLHLMSDAEYDVFVGNVDNGYLSYEKAIEMFNMVIAMDGSSEYKQKASEFIDECLEHLRAKNDVAKN</sequence>
<dbReference type="AlphaFoldDB" id="A0A2T3JM94"/>
<dbReference type="OrthoDB" id="1523318at2"/>
<evidence type="ECO:0000313" key="4">
    <source>
        <dbReference type="Proteomes" id="UP000240987"/>
    </source>
</evidence>
<gene>
    <name evidence="3" type="ORF">C9J12_05075</name>
</gene>
<keyword evidence="4" id="KW-1185">Reference proteome</keyword>
<keyword evidence="1" id="KW-0677">Repeat</keyword>
<keyword evidence="2" id="KW-0802">TPR repeat</keyword>
<dbReference type="EMBL" id="PYMJ01000004">
    <property type="protein sequence ID" value="PSU50118.1"/>
    <property type="molecule type" value="Genomic_DNA"/>
</dbReference>
<dbReference type="PANTHER" id="PTHR44943">
    <property type="entry name" value="CELLULOSE SYNTHASE OPERON PROTEIN C"/>
    <property type="match status" value="1"/>
</dbReference>
<evidence type="ECO:0000256" key="2">
    <source>
        <dbReference type="ARBA" id="ARBA00022803"/>
    </source>
</evidence>
<evidence type="ECO:0000313" key="3">
    <source>
        <dbReference type="EMBL" id="PSU50118.1"/>
    </source>
</evidence>
<dbReference type="PANTHER" id="PTHR44943:SF8">
    <property type="entry name" value="TPR REPEAT-CONTAINING PROTEIN MJ0263"/>
    <property type="match status" value="1"/>
</dbReference>
<protein>
    <submittedName>
        <fullName evidence="3">Uncharacterized protein</fullName>
    </submittedName>
</protein>
<dbReference type="Proteomes" id="UP000240987">
    <property type="component" value="Unassembled WGS sequence"/>
</dbReference>
<dbReference type="InterPro" id="IPR019734">
    <property type="entry name" value="TPR_rpt"/>
</dbReference>
<proteinExistence type="predicted"/>